<dbReference type="EMBL" id="FMTS01000001">
    <property type="protein sequence ID" value="SCW30028.1"/>
    <property type="molecule type" value="Genomic_DNA"/>
</dbReference>
<dbReference type="STRING" id="260084.SAMN02927928_0256"/>
<proteinExistence type="predicted"/>
<keyword evidence="1" id="KW-0812">Transmembrane</keyword>
<organism evidence="2 3">
    <name type="scientific">Asticcacaulis taihuensis</name>
    <dbReference type="NCBI Taxonomy" id="260084"/>
    <lineage>
        <taxon>Bacteria</taxon>
        <taxon>Pseudomonadati</taxon>
        <taxon>Pseudomonadota</taxon>
        <taxon>Alphaproteobacteria</taxon>
        <taxon>Caulobacterales</taxon>
        <taxon>Caulobacteraceae</taxon>
        <taxon>Asticcacaulis</taxon>
    </lineage>
</organism>
<evidence type="ECO:0000313" key="2">
    <source>
        <dbReference type="EMBL" id="SCW30028.1"/>
    </source>
</evidence>
<feature type="transmembrane region" description="Helical" evidence="1">
    <location>
        <begin position="96"/>
        <end position="119"/>
    </location>
</feature>
<dbReference type="RefSeq" id="WP_139159586.1">
    <property type="nucleotide sequence ID" value="NZ_CBCRYE010000001.1"/>
</dbReference>
<accession>A0A1G4PD29</accession>
<keyword evidence="3" id="KW-1185">Reference proteome</keyword>
<reference evidence="3" key="1">
    <citation type="submission" date="2016-10" db="EMBL/GenBank/DDBJ databases">
        <authorList>
            <person name="Varghese N."/>
            <person name="Submissions S."/>
        </authorList>
    </citation>
    <scope>NUCLEOTIDE SEQUENCE [LARGE SCALE GENOMIC DNA]</scope>
    <source>
        <strain evidence="3">CGMCC 1.3431</strain>
    </source>
</reference>
<dbReference type="Proteomes" id="UP000199150">
    <property type="component" value="Unassembled WGS sequence"/>
</dbReference>
<evidence type="ECO:0000313" key="3">
    <source>
        <dbReference type="Proteomes" id="UP000199150"/>
    </source>
</evidence>
<feature type="transmembrane region" description="Helical" evidence="1">
    <location>
        <begin position="50"/>
        <end position="75"/>
    </location>
</feature>
<sequence>MSDNEKLLRQAERYAGMRRALLFINALSYFVWIGAQALQFLPGFTPHQSALIQFVAGPIWLVSLLCILVMGVRLYMRRDLRGLVDDERTIKIGNQAFQVGYWVLLIGIALVYALLFCGIQIEGGIFLPILLSLGVAVPGLTYAALYRS</sequence>
<keyword evidence="1" id="KW-0472">Membrane</keyword>
<name>A0A1G4PD29_9CAUL</name>
<gene>
    <name evidence="2" type="ORF">SAMN02927928_0256</name>
</gene>
<dbReference type="AlphaFoldDB" id="A0A1G4PD29"/>
<feature type="transmembrane region" description="Helical" evidence="1">
    <location>
        <begin position="125"/>
        <end position="145"/>
    </location>
</feature>
<evidence type="ECO:0000256" key="1">
    <source>
        <dbReference type="SAM" id="Phobius"/>
    </source>
</evidence>
<dbReference type="OrthoDB" id="7173874at2"/>
<keyword evidence="1" id="KW-1133">Transmembrane helix</keyword>
<feature type="transmembrane region" description="Helical" evidence="1">
    <location>
        <begin position="20"/>
        <end position="38"/>
    </location>
</feature>
<protein>
    <submittedName>
        <fullName evidence="2">Uncharacterized protein</fullName>
    </submittedName>
</protein>